<dbReference type="AlphaFoldDB" id="A0AAV7XQ66"/>
<reference evidence="7" key="1">
    <citation type="submission" date="2022-12" db="EMBL/GenBank/DDBJ databases">
        <title>Chromosome-level genome assembly of the bean flower thrips Megalurothrips usitatus.</title>
        <authorList>
            <person name="Ma L."/>
            <person name="Liu Q."/>
            <person name="Li H."/>
            <person name="Cai W."/>
        </authorList>
    </citation>
    <scope>NUCLEOTIDE SEQUENCE</scope>
    <source>
        <strain evidence="7">Cailab_2022a</strain>
    </source>
</reference>
<accession>A0AAV7XQ66</accession>
<evidence type="ECO:0000256" key="1">
    <source>
        <dbReference type="ARBA" id="ARBA00004167"/>
    </source>
</evidence>
<protein>
    <recommendedName>
        <fullName evidence="9">Small integral membrane protein 12-A</fullName>
    </recommendedName>
</protein>
<comment type="caution">
    <text evidence="7">The sequence shown here is derived from an EMBL/GenBank/DDBJ whole genome shotgun (WGS) entry which is preliminary data.</text>
</comment>
<evidence type="ECO:0000256" key="3">
    <source>
        <dbReference type="ARBA" id="ARBA00022692"/>
    </source>
</evidence>
<evidence type="ECO:0000256" key="6">
    <source>
        <dbReference type="SAM" id="Phobius"/>
    </source>
</evidence>
<dbReference type="PANTHER" id="PTHR28599:SF1">
    <property type="entry name" value="SMALL INTEGRAL MEMBRANE PROTEIN 12"/>
    <property type="match status" value="1"/>
</dbReference>
<evidence type="ECO:0008006" key="9">
    <source>
        <dbReference type="Google" id="ProtNLM"/>
    </source>
</evidence>
<proteinExistence type="inferred from homology"/>
<gene>
    <name evidence="7" type="ORF">ONE63_007893</name>
</gene>
<feature type="transmembrane region" description="Helical" evidence="6">
    <location>
        <begin position="12"/>
        <end position="32"/>
    </location>
</feature>
<comment type="similarity">
    <text evidence="2">Belongs to the SMIM12 family.</text>
</comment>
<dbReference type="InterPro" id="IPR031933">
    <property type="entry name" value="UPF0767"/>
</dbReference>
<organism evidence="7 8">
    <name type="scientific">Megalurothrips usitatus</name>
    <name type="common">bean blossom thrips</name>
    <dbReference type="NCBI Taxonomy" id="439358"/>
    <lineage>
        <taxon>Eukaryota</taxon>
        <taxon>Metazoa</taxon>
        <taxon>Ecdysozoa</taxon>
        <taxon>Arthropoda</taxon>
        <taxon>Hexapoda</taxon>
        <taxon>Insecta</taxon>
        <taxon>Pterygota</taxon>
        <taxon>Neoptera</taxon>
        <taxon>Paraneoptera</taxon>
        <taxon>Thysanoptera</taxon>
        <taxon>Terebrantia</taxon>
        <taxon>Thripoidea</taxon>
        <taxon>Thripidae</taxon>
        <taxon>Megalurothrips</taxon>
    </lineage>
</organism>
<keyword evidence="3 6" id="KW-0812">Transmembrane</keyword>
<keyword evidence="8" id="KW-1185">Reference proteome</keyword>
<dbReference type="PANTHER" id="PTHR28599">
    <property type="entry name" value="SMALL INTEGRAL MEMBRANE PROTEIN 12"/>
    <property type="match status" value="1"/>
</dbReference>
<dbReference type="EMBL" id="JAPTSV010000005">
    <property type="protein sequence ID" value="KAJ1527960.1"/>
    <property type="molecule type" value="Genomic_DNA"/>
</dbReference>
<sequence length="94" mass="10450">MWPLIVQLGSQFGRRYIIFPIAVVCGSIGYLLETSFSDRSTPALNDSIADVRVGRMIQSELSSDPTIVDSLKEKKFVPSTIFEKNVSPSLQRSN</sequence>
<dbReference type="GO" id="GO:0016020">
    <property type="term" value="C:membrane"/>
    <property type="evidence" value="ECO:0007669"/>
    <property type="project" value="UniProtKB-SubCell"/>
</dbReference>
<evidence type="ECO:0000313" key="7">
    <source>
        <dbReference type="EMBL" id="KAJ1527960.1"/>
    </source>
</evidence>
<dbReference type="Proteomes" id="UP001075354">
    <property type="component" value="Chromosome 5"/>
</dbReference>
<keyword evidence="5 6" id="KW-0472">Membrane</keyword>
<keyword evidence="4 6" id="KW-1133">Transmembrane helix</keyword>
<dbReference type="Pfam" id="PF15990">
    <property type="entry name" value="UPF0767"/>
    <property type="match status" value="1"/>
</dbReference>
<evidence type="ECO:0000256" key="4">
    <source>
        <dbReference type="ARBA" id="ARBA00022989"/>
    </source>
</evidence>
<comment type="subcellular location">
    <subcellularLocation>
        <location evidence="1">Membrane</location>
        <topology evidence="1">Single-pass membrane protein</topology>
    </subcellularLocation>
</comment>
<evidence type="ECO:0000313" key="8">
    <source>
        <dbReference type="Proteomes" id="UP001075354"/>
    </source>
</evidence>
<evidence type="ECO:0000256" key="2">
    <source>
        <dbReference type="ARBA" id="ARBA00007304"/>
    </source>
</evidence>
<evidence type="ECO:0000256" key="5">
    <source>
        <dbReference type="ARBA" id="ARBA00023136"/>
    </source>
</evidence>
<name>A0AAV7XQ66_9NEOP</name>